<dbReference type="Gene3D" id="3.50.50.60">
    <property type="entry name" value="FAD/NAD(P)-binding domain"/>
    <property type="match status" value="2"/>
</dbReference>
<dbReference type="GO" id="GO:0004497">
    <property type="term" value="F:monooxygenase activity"/>
    <property type="evidence" value="ECO:0007669"/>
    <property type="project" value="TreeGrafter"/>
</dbReference>
<comment type="caution">
    <text evidence="2">The sequence shown here is derived from an EMBL/GenBank/DDBJ whole genome shotgun (WGS) entry which is preliminary data.</text>
</comment>
<reference evidence="2 3" key="1">
    <citation type="submission" date="2019-04" db="EMBL/GenBank/DDBJ databases">
        <title>Herbidospora sp. NEAU-GS14.nov., a novel actinomycete isolated from soil.</title>
        <authorList>
            <person name="Han L."/>
        </authorList>
    </citation>
    <scope>NUCLEOTIDE SEQUENCE [LARGE SCALE GENOMIC DNA]</scope>
    <source>
        <strain evidence="2 3">NEAU-GS14</strain>
    </source>
</reference>
<keyword evidence="1" id="KW-0560">Oxidoreductase</keyword>
<dbReference type="RefSeq" id="WP_137251192.1">
    <property type="nucleotide sequence ID" value="NZ_SZQA01000048.1"/>
</dbReference>
<sequence length="425" mass="45710">MRVDGSAHPVVVIGGGQAGLSMSHCLTRLGVGHVVLERGRVGESWRSRRWDSFCLVTPNWQCDLPGYPYAGGDPDGFMVREEIVAYLEGYAASFAPPVAERVTATRLTAVEGGFAVATDRGVVTAGQVVVATGPYQTPVVPRLAERLTVPSLHSDAYRAPADLPDGPVLVVGSGQSGCQIAEDLFLAGRTVHLAVGTAPRVARRYRGRDVVEWLDLMGHYDRPITEFDDPDAVRARANHYVTGRDGGRDIDLRAFALQGMRLHGRLTGITGGVLEFADDLAANLDHADAVSEGVKDSVDAYIASNGIPAPVEERYVPVWRPPAGTSTVRAEEIASVVWCTGFRRDHSWIRVPVFDGTGYPAHTRGVTRWPGLYFLGLPWQHTWGSGRIVGVGRDAEHLAGHISAHLAGRAPSASGYHVHPELLGT</sequence>
<dbReference type="PANTHER" id="PTHR43539">
    <property type="entry name" value="FLAVIN-BINDING MONOOXYGENASE-LIKE PROTEIN (AFU_ORTHOLOGUE AFUA_4G09220)"/>
    <property type="match status" value="1"/>
</dbReference>
<organism evidence="2 3">
    <name type="scientific">Herbidospora galbida</name>
    <dbReference type="NCBI Taxonomy" id="2575442"/>
    <lineage>
        <taxon>Bacteria</taxon>
        <taxon>Bacillati</taxon>
        <taxon>Actinomycetota</taxon>
        <taxon>Actinomycetes</taxon>
        <taxon>Streptosporangiales</taxon>
        <taxon>Streptosporangiaceae</taxon>
        <taxon>Herbidospora</taxon>
    </lineage>
</organism>
<protein>
    <submittedName>
        <fullName evidence="2">MSMEG_0569 family flavin-dependent oxidoreductase</fullName>
    </submittedName>
</protein>
<keyword evidence="3" id="KW-1185">Reference proteome</keyword>
<dbReference type="EMBL" id="SZQA01000048">
    <property type="protein sequence ID" value="TKK81114.1"/>
    <property type="molecule type" value="Genomic_DNA"/>
</dbReference>
<dbReference type="OrthoDB" id="9808049at2"/>
<dbReference type="PRINTS" id="PR00411">
    <property type="entry name" value="PNDRDTASEI"/>
</dbReference>
<dbReference type="GO" id="GO:0050660">
    <property type="term" value="F:flavin adenine dinucleotide binding"/>
    <property type="evidence" value="ECO:0007669"/>
    <property type="project" value="TreeGrafter"/>
</dbReference>
<dbReference type="NCBIfam" id="TIGR04046">
    <property type="entry name" value="MSMEG_0569_nitr"/>
    <property type="match status" value="1"/>
</dbReference>
<evidence type="ECO:0000313" key="2">
    <source>
        <dbReference type="EMBL" id="TKK81114.1"/>
    </source>
</evidence>
<dbReference type="AlphaFoldDB" id="A0A4U3M059"/>
<evidence type="ECO:0000256" key="1">
    <source>
        <dbReference type="ARBA" id="ARBA00023002"/>
    </source>
</evidence>
<dbReference type="Proteomes" id="UP000308705">
    <property type="component" value="Unassembled WGS sequence"/>
</dbReference>
<dbReference type="InterPro" id="IPR050982">
    <property type="entry name" value="Auxin_biosynth/cation_transpt"/>
</dbReference>
<dbReference type="InterPro" id="IPR024000">
    <property type="entry name" value="CHP04046_FMN-dependent"/>
</dbReference>
<dbReference type="Pfam" id="PF13738">
    <property type="entry name" value="Pyr_redox_3"/>
    <property type="match status" value="1"/>
</dbReference>
<gene>
    <name evidence="2" type="ORF">FDA94_34170</name>
</gene>
<accession>A0A4U3M059</accession>
<evidence type="ECO:0000313" key="3">
    <source>
        <dbReference type="Proteomes" id="UP000308705"/>
    </source>
</evidence>
<proteinExistence type="predicted"/>
<name>A0A4U3M059_9ACTN</name>
<dbReference type="PANTHER" id="PTHR43539:SF78">
    <property type="entry name" value="FLAVIN-CONTAINING MONOOXYGENASE"/>
    <property type="match status" value="1"/>
</dbReference>
<dbReference type="SUPFAM" id="SSF51905">
    <property type="entry name" value="FAD/NAD(P)-binding domain"/>
    <property type="match status" value="1"/>
</dbReference>
<dbReference type="InterPro" id="IPR036188">
    <property type="entry name" value="FAD/NAD-bd_sf"/>
</dbReference>